<keyword evidence="1" id="KW-0472">Membrane</keyword>
<dbReference type="Proteomes" id="UP001596289">
    <property type="component" value="Unassembled WGS sequence"/>
</dbReference>
<comment type="caution">
    <text evidence="4">The sequence shown here is derived from an EMBL/GenBank/DDBJ whole genome shotgun (WGS) entry which is preliminary data.</text>
</comment>
<organism evidence="4 5">
    <name type="scientific">Loigolactobacillus jiayinensis</name>
    <dbReference type="NCBI Taxonomy" id="2486016"/>
    <lineage>
        <taxon>Bacteria</taxon>
        <taxon>Bacillati</taxon>
        <taxon>Bacillota</taxon>
        <taxon>Bacilli</taxon>
        <taxon>Lactobacillales</taxon>
        <taxon>Lactobacillaceae</taxon>
        <taxon>Loigolactobacillus</taxon>
    </lineage>
</organism>
<feature type="transmembrane region" description="Helical" evidence="1">
    <location>
        <begin position="242"/>
        <end position="261"/>
    </location>
</feature>
<keyword evidence="1" id="KW-0812">Transmembrane</keyword>
<keyword evidence="1" id="KW-1133">Transmembrane helix</keyword>
<reference evidence="5" key="1">
    <citation type="journal article" date="2019" name="Int. J. Syst. Evol. Microbiol.">
        <title>The Global Catalogue of Microorganisms (GCM) 10K type strain sequencing project: providing services to taxonomists for standard genome sequencing and annotation.</title>
        <authorList>
            <consortium name="The Broad Institute Genomics Platform"/>
            <consortium name="The Broad Institute Genome Sequencing Center for Infectious Disease"/>
            <person name="Wu L."/>
            <person name="Ma J."/>
        </authorList>
    </citation>
    <scope>NUCLEOTIDE SEQUENCE [LARGE SCALE GENOMIC DNA]</scope>
    <source>
        <strain evidence="5">CCM 8904</strain>
    </source>
</reference>
<evidence type="ECO:0000313" key="4">
    <source>
        <dbReference type="EMBL" id="MFC6171067.1"/>
    </source>
</evidence>
<name>A0ABW1RHR1_9LACO</name>
<dbReference type="Pfam" id="PF19124">
    <property type="entry name" value="DUF5808"/>
    <property type="match status" value="1"/>
</dbReference>
<feature type="transmembrane region" description="Helical" evidence="1">
    <location>
        <begin position="83"/>
        <end position="104"/>
    </location>
</feature>
<protein>
    <submittedName>
        <fullName evidence="4">PH domain-containing protein</fullName>
    </submittedName>
</protein>
<feature type="transmembrane region" description="Helical" evidence="1">
    <location>
        <begin position="320"/>
        <end position="343"/>
    </location>
</feature>
<accession>A0ABW1RHR1</accession>
<dbReference type="Pfam" id="PF10882">
    <property type="entry name" value="bPH_5"/>
    <property type="match status" value="1"/>
</dbReference>
<gene>
    <name evidence="4" type="ORF">ACFQGP_10885</name>
</gene>
<keyword evidence="5" id="KW-1185">Reference proteome</keyword>
<dbReference type="InterPro" id="IPR043831">
    <property type="entry name" value="DUF5808"/>
</dbReference>
<evidence type="ECO:0000256" key="1">
    <source>
        <dbReference type="SAM" id="Phobius"/>
    </source>
</evidence>
<evidence type="ECO:0000313" key="5">
    <source>
        <dbReference type="Proteomes" id="UP001596289"/>
    </source>
</evidence>
<dbReference type="EMBL" id="JBHSSL010000090">
    <property type="protein sequence ID" value="MFC6171067.1"/>
    <property type="molecule type" value="Genomic_DNA"/>
</dbReference>
<feature type="domain" description="Bacterial Pleckstrin homology" evidence="2">
    <location>
        <begin position="353"/>
        <end position="443"/>
    </location>
</feature>
<sequence>MLNWLFVGMTIFVAVTMAATTMLPAKPHKNVILETTLPHEQLNHPAVHALTKNFRKQLWWLALFFSLAGLPIIFIHFDSLALLYFMLLLFGLIGVFYATEVRFIHKMSRLKQQHNWLQKQNTEKVADTQLILTKNRRLLSMQWFIGSGGLLVIGLVSNLWLLGWGTSWPLLLALTLGWALFLLLYWVIAALPVRVLTAQPEYDRVLNDSYRQTWSRQMVLGSYVIGSLPLIISITTMAFSLIYIYFIIVTAFCIYLIYDLIRERNFEDQLLGNFSPQTTTDEDRYWRYAMYINRDDHRLFVPDRVGVNISLNLGRPAGKLIGGITVVLVLGLLFSVTGTLLALDFGGNSIRASATTQTITLKAPGTTTTQIKRQSVQQVRLLQQLPVGAVRVNGIGTNNFAIGNFRVDKRAAKLYVVQDTGTVLLLQTNHRDYYFAAKNPKETQRLYRALQ</sequence>
<feature type="transmembrane region" description="Helical" evidence="1">
    <location>
        <begin position="58"/>
        <end position="77"/>
    </location>
</feature>
<evidence type="ECO:0000259" key="2">
    <source>
        <dbReference type="Pfam" id="PF10882"/>
    </source>
</evidence>
<feature type="transmembrane region" description="Helical" evidence="1">
    <location>
        <begin position="6"/>
        <end position="25"/>
    </location>
</feature>
<feature type="transmembrane region" description="Helical" evidence="1">
    <location>
        <begin position="143"/>
        <end position="164"/>
    </location>
</feature>
<proteinExistence type="predicted"/>
<feature type="transmembrane region" description="Helical" evidence="1">
    <location>
        <begin position="170"/>
        <end position="197"/>
    </location>
</feature>
<feature type="domain" description="DUF5808" evidence="3">
    <location>
        <begin position="294"/>
        <end position="319"/>
    </location>
</feature>
<dbReference type="InterPro" id="IPR027783">
    <property type="entry name" value="Bacterial_PH-related"/>
</dbReference>
<dbReference type="RefSeq" id="WP_125554125.1">
    <property type="nucleotide sequence ID" value="NZ_JBHSSL010000090.1"/>
</dbReference>
<feature type="transmembrane region" description="Helical" evidence="1">
    <location>
        <begin position="218"/>
        <end position="236"/>
    </location>
</feature>
<evidence type="ECO:0000259" key="3">
    <source>
        <dbReference type="Pfam" id="PF19124"/>
    </source>
</evidence>